<accession>A0A2S0VM90</accession>
<evidence type="ECO:0000256" key="1">
    <source>
        <dbReference type="SAM" id="SignalP"/>
    </source>
</evidence>
<dbReference type="RefSeq" id="WP_108601376.1">
    <property type="nucleotide sequence ID" value="NZ_CP026604.1"/>
</dbReference>
<sequence length="317" mass="34768">MKFKQMITSISVLSLAVFHMAYVYAAPSACVATGGSTKCGAYTNQQFIDGLKNTSVEEVVIGSNLSFNQSIPISRSTKKVTSLNNGAYDILFGPDARLNITSGSFTFSGHSDSTNNTRTIRFLRNTSISNNIVGRNKQIFYFNGAHSYVRINNVLVDGSARFIDMTGASTDLQNANIIIRHNTVRDFIQKAIGINRRYQNYTHIASLQIINNRFEAPALWEMKAINGPGNRIRAISLDAGNDMTDCLNNPSWSHLGNCTVQKVSNGVAPSVDVGTSVNPGLIQGNTFINVGVAFARYENILVGHATDTTKRNRFFYQ</sequence>
<protein>
    <submittedName>
        <fullName evidence="2">Uncharacterized protein</fullName>
    </submittedName>
</protein>
<dbReference type="AlphaFoldDB" id="A0A2S0VM90"/>
<name>A0A2S0VM90_9ALTE</name>
<keyword evidence="3" id="KW-1185">Reference proteome</keyword>
<evidence type="ECO:0000313" key="2">
    <source>
        <dbReference type="EMBL" id="AWB65299.1"/>
    </source>
</evidence>
<proteinExistence type="predicted"/>
<feature type="signal peptide" evidence="1">
    <location>
        <begin position="1"/>
        <end position="25"/>
    </location>
</feature>
<feature type="chain" id="PRO_5015410507" evidence="1">
    <location>
        <begin position="26"/>
        <end position="317"/>
    </location>
</feature>
<dbReference type="EMBL" id="CP026604">
    <property type="protein sequence ID" value="AWB65299.1"/>
    <property type="molecule type" value="Genomic_DNA"/>
</dbReference>
<reference evidence="2 3" key="1">
    <citation type="submission" date="2018-01" db="EMBL/GenBank/DDBJ databases">
        <title>Genome sequence of a Cantenovulum-like bacteria.</title>
        <authorList>
            <person name="Tan W.R."/>
            <person name="Lau N.-S."/>
            <person name="Go F."/>
            <person name="Amirul A.-A.A."/>
        </authorList>
    </citation>
    <scope>NUCLEOTIDE SEQUENCE [LARGE SCALE GENOMIC DNA]</scope>
    <source>
        <strain evidence="2 3">CCB-QB4</strain>
    </source>
</reference>
<keyword evidence="1" id="KW-0732">Signal</keyword>
<organism evidence="2 3">
    <name type="scientific">Saccharobesus litoralis</name>
    <dbReference type="NCBI Taxonomy" id="2172099"/>
    <lineage>
        <taxon>Bacteria</taxon>
        <taxon>Pseudomonadati</taxon>
        <taxon>Pseudomonadota</taxon>
        <taxon>Gammaproteobacteria</taxon>
        <taxon>Alteromonadales</taxon>
        <taxon>Alteromonadaceae</taxon>
        <taxon>Saccharobesus</taxon>
    </lineage>
</organism>
<evidence type="ECO:0000313" key="3">
    <source>
        <dbReference type="Proteomes" id="UP000244441"/>
    </source>
</evidence>
<dbReference type="Proteomes" id="UP000244441">
    <property type="component" value="Chromosome"/>
</dbReference>
<gene>
    <name evidence="2" type="ORF">C2869_02045</name>
</gene>
<dbReference type="KEGG" id="cate:C2869_02045"/>